<organism evidence="2 3">
    <name type="scientific">Prorocentrum cordatum</name>
    <dbReference type="NCBI Taxonomy" id="2364126"/>
    <lineage>
        <taxon>Eukaryota</taxon>
        <taxon>Sar</taxon>
        <taxon>Alveolata</taxon>
        <taxon>Dinophyceae</taxon>
        <taxon>Prorocentrales</taxon>
        <taxon>Prorocentraceae</taxon>
        <taxon>Prorocentrum</taxon>
    </lineage>
</organism>
<evidence type="ECO:0000256" key="1">
    <source>
        <dbReference type="SAM" id="MobiDB-lite"/>
    </source>
</evidence>
<protein>
    <submittedName>
        <fullName evidence="2">Uncharacterized protein</fullName>
    </submittedName>
</protein>
<dbReference type="EMBL" id="CAUYUJ010016549">
    <property type="protein sequence ID" value="CAK0866577.1"/>
    <property type="molecule type" value="Genomic_DNA"/>
</dbReference>
<feature type="compositionally biased region" description="Basic and acidic residues" evidence="1">
    <location>
        <begin position="824"/>
        <end position="843"/>
    </location>
</feature>
<feature type="compositionally biased region" description="Acidic residues" evidence="1">
    <location>
        <begin position="844"/>
        <end position="853"/>
    </location>
</feature>
<feature type="region of interest" description="Disordered" evidence="1">
    <location>
        <begin position="824"/>
        <end position="853"/>
    </location>
</feature>
<evidence type="ECO:0000313" key="2">
    <source>
        <dbReference type="EMBL" id="CAK0866577.1"/>
    </source>
</evidence>
<keyword evidence="3" id="KW-1185">Reference proteome</keyword>
<sequence length="853" mass="91346">MHKISDNAEILAVTKKYHSRLYQMMSLFRMAFPRTPKETRSTPVVMWRRKCQTAAAVAENLAVLIGFAGGKTKIMRHPVQVIKRQTKDSSGKGQAASSISYTQQQEVVYLHGAMDYHGHARRLNICAVIAELTDQIQHKEGSGSAKAGFLGLQVHPPAERVADYIAIRVKLLFAGAELSLHVVQVLAEAAAPLGMLSGPRDARDSTPDARGPGGIREFAQLEAAMGRRRRAARGAFGLLTSAPAPRCRPRFRRGPSMTSRPTGPALAVAWRECAARACETTVDELPLARRWARVLAAARRADRAPVGAPEAARSWAAAHGDARRSVGLAALRPLGDAPDAGALEHECADARIEELPAGRGLVALAPPSEQGACSRLLIAALGVAADSGFASLGLQMLSHEPMLSASQRRAALSRLSGRPGKLGHRDAAIQGPSALREAFLPMALDDTSAMLKGALYGAFYAALRNSCDSVDLGVIKRAPQPDYPAMIYIILDIIHRGAKPRRFTTGVLASISCFARGFATGYHRSGAKLAKRSVATERWPDAAHVHRCGQVGHSMELRCRVCRGFVAGNAADLDPGPIGAGMQRPLDRVAIGVIGERFPRHPWLVENRGETDKGVLRWSASYINEAVGTLPKGSQRACVADQEQQQLRSDAERIQATLAMAKVGGDGITSYDSVPIVSFEVGDSATAATRLKWGGAAIDRSGHGGAEMGFLSSCQHVACVETSCDRLDALDPAGCTVRLRRPAKQPLEAASAPSARTPAAADEEAPGDEVAPVCSSGDESTAAASSGGSSGGEATEEGRLFWWQLDAQDKDAVYRRRLERAARLAREEEERQRREEEEERSGSDEEFADAPLL</sequence>
<proteinExistence type="predicted"/>
<feature type="region of interest" description="Disordered" evidence="1">
    <location>
        <begin position="744"/>
        <end position="794"/>
    </location>
</feature>
<name>A0ABN9V5K3_9DINO</name>
<dbReference type="Proteomes" id="UP001189429">
    <property type="component" value="Unassembled WGS sequence"/>
</dbReference>
<evidence type="ECO:0000313" key="3">
    <source>
        <dbReference type="Proteomes" id="UP001189429"/>
    </source>
</evidence>
<reference evidence="2" key="1">
    <citation type="submission" date="2023-10" db="EMBL/GenBank/DDBJ databases">
        <authorList>
            <person name="Chen Y."/>
            <person name="Shah S."/>
            <person name="Dougan E. K."/>
            <person name="Thang M."/>
            <person name="Chan C."/>
        </authorList>
    </citation>
    <scope>NUCLEOTIDE SEQUENCE [LARGE SCALE GENOMIC DNA]</scope>
</reference>
<feature type="compositionally biased region" description="Low complexity" evidence="1">
    <location>
        <begin position="768"/>
        <end position="787"/>
    </location>
</feature>
<accession>A0ABN9V5K3</accession>
<comment type="caution">
    <text evidence="2">The sequence shown here is derived from an EMBL/GenBank/DDBJ whole genome shotgun (WGS) entry which is preliminary data.</text>
</comment>
<gene>
    <name evidence="2" type="ORF">PCOR1329_LOCUS53731</name>
</gene>
<feature type="compositionally biased region" description="Low complexity" evidence="1">
    <location>
        <begin position="749"/>
        <end position="760"/>
    </location>
</feature>